<protein>
    <submittedName>
        <fullName evidence="4">TetR/AcrR family transcriptional regulator</fullName>
    </submittedName>
</protein>
<accession>A0ABT3I8S7</accession>
<name>A0ABT3I8S7_9GAMM</name>
<dbReference type="SUPFAM" id="SSF46689">
    <property type="entry name" value="Homeodomain-like"/>
    <property type="match status" value="1"/>
</dbReference>
<sequence>MAKRSRVETEQTVNQILDEALKQILTIGFDAMSYTTLSNATGISRTGISHHFPKKTEFLVRLDHRIGQLFVDALNFDSLSSLESSWKNALQLTEHKAVLKLFFSLCGTNSDNVTYFKAISNAQQLASLQLGEAGEKCVAQLIGHSAIVLLESSFALQAA</sequence>
<dbReference type="EMBL" id="JAPDMX010000020">
    <property type="protein sequence ID" value="MCW3172462.1"/>
    <property type="molecule type" value="Genomic_DNA"/>
</dbReference>
<gene>
    <name evidence="4" type="ORF">OHT75_08230</name>
</gene>
<dbReference type="Proteomes" id="UP001163714">
    <property type="component" value="Unassembled WGS sequence"/>
</dbReference>
<evidence type="ECO:0000313" key="5">
    <source>
        <dbReference type="Proteomes" id="UP001163714"/>
    </source>
</evidence>
<dbReference type="InterPro" id="IPR001647">
    <property type="entry name" value="HTH_TetR"/>
</dbReference>
<feature type="DNA-binding region" description="H-T-H motif" evidence="2">
    <location>
        <begin position="33"/>
        <end position="52"/>
    </location>
</feature>
<proteinExistence type="predicted"/>
<dbReference type="InterPro" id="IPR009057">
    <property type="entry name" value="Homeodomain-like_sf"/>
</dbReference>
<dbReference type="Pfam" id="PF00440">
    <property type="entry name" value="TetR_N"/>
    <property type="match status" value="1"/>
</dbReference>
<comment type="caution">
    <text evidence="4">The sequence shown here is derived from an EMBL/GenBank/DDBJ whole genome shotgun (WGS) entry which is preliminary data.</text>
</comment>
<evidence type="ECO:0000259" key="3">
    <source>
        <dbReference type="PROSITE" id="PS50977"/>
    </source>
</evidence>
<feature type="domain" description="HTH tetR-type" evidence="3">
    <location>
        <begin position="10"/>
        <end position="70"/>
    </location>
</feature>
<dbReference type="Pfam" id="PF18285">
    <property type="entry name" value="LuxT_C"/>
    <property type="match status" value="1"/>
</dbReference>
<evidence type="ECO:0000313" key="4">
    <source>
        <dbReference type="EMBL" id="MCW3172462.1"/>
    </source>
</evidence>
<evidence type="ECO:0000256" key="1">
    <source>
        <dbReference type="ARBA" id="ARBA00023125"/>
    </source>
</evidence>
<reference evidence="4" key="1">
    <citation type="submission" date="2022-10" db="EMBL/GenBank/DDBJ databases">
        <title>Shewanella flava sp. nov, isolated from the estuary of the Fenhe River into the Yellow River.</title>
        <authorList>
            <person name="Li Y."/>
        </authorList>
    </citation>
    <scope>NUCLEOTIDE SEQUENCE</scope>
    <source>
        <strain evidence="4">FYR11-62</strain>
    </source>
</reference>
<dbReference type="Gene3D" id="1.10.357.10">
    <property type="entry name" value="Tetracycline Repressor, domain 2"/>
    <property type="match status" value="1"/>
</dbReference>
<dbReference type="PROSITE" id="PS50977">
    <property type="entry name" value="HTH_TETR_2"/>
    <property type="match status" value="1"/>
</dbReference>
<evidence type="ECO:0000256" key="2">
    <source>
        <dbReference type="PROSITE-ProRule" id="PRU00335"/>
    </source>
</evidence>
<keyword evidence="1 2" id="KW-0238">DNA-binding</keyword>
<dbReference type="RefSeq" id="WP_264726009.1">
    <property type="nucleotide sequence ID" value="NZ_JAPDMX010000020.1"/>
</dbReference>
<organism evidence="4 5">
    <name type="scientific">Shewanella subflava</name>
    <dbReference type="NCBI Taxonomy" id="2986476"/>
    <lineage>
        <taxon>Bacteria</taxon>
        <taxon>Pseudomonadati</taxon>
        <taxon>Pseudomonadota</taxon>
        <taxon>Gammaproteobacteria</taxon>
        <taxon>Alteromonadales</taxon>
        <taxon>Shewanellaceae</taxon>
        <taxon>Shewanella</taxon>
    </lineage>
</organism>
<keyword evidence="5" id="KW-1185">Reference proteome</keyword>